<reference evidence="2 3" key="1">
    <citation type="submission" date="2020-06" db="EMBL/GenBank/DDBJ databases">
        <authorList>
            <person name="Li R."/>
            <person name="Bekaert M."/>
        </authorList>
    </citation>
    <scope>NUCLEOTIDE SEQUENCE [LARGE SCALE GENOMIC DNA]</scope>
    <source>
        <strain evidence="3">wild</strain>
    </source>
</reference>
<evidence type="ECO:0000313" key="3">
    <source>
        <dbReference type="Proteomes" id="UP000507470"/>
    </source>
</evidence>
<name>A0A6J8AAG6_MYTCO</name>
<organism evidence="2 3">
    <name type="scientific">Mytilus coruscus</name>
    <name type="common">Sea mussel</name>
    <dbReference type="NCBI Taxonomy" id="42192"/>
    <lineage>
        <taxon>Eukaryota</taxon>
        <taxon>Metazoa</taxon>
        <taxon>Spiralia</taxon>
        <taxon>Lophotrochozoa</taxon>
        <taxon>Mollusca</taxon>
        <taxon>Bivalvia</taxon>
        <taxon>Autobranchia</taxon>
        <taxon>Pteriomorphia</taxon>
        <taxon>Mytilida</taxon>
        <taxon>Mytiloidea</taxon>
        <taxon>Mytilidae</taxon>
        <taxon>Mytilinae</taxon>
        <taxon>Mytilus</taxon>
    </lineage>
</organism>
<protein>
    <submittedName>
        <fullName evidence="2">Uncharacterized protein</fullName>
    </submittedName>
</protein>
<keyword evidence="3" id="KW-1185">Reference proteome</keyword>
<sequence>MEFPNELTALLAAINVSGKEPVWKISASTDQVTVQLTWNKAKEPEASSSKPKPALKKSKPPSTRRRDAKRYDQWVQAKTAAVTSADVIPSTASVDQNHQTEARTSLEGIREITPTKYLGELRGSSLRRTLLSVHSTPGRHAIAIIISTQQTIEASDVGLTLTRDLI</sequence>
<evidence type="ECO:0000313" key="2">
    <source>
        <dbReference type="EMBL" id="CAC5362982.1"/>
    </source>
</evidence>
<dbReference type="AlphaFoldDB" id="A0A6J8AAG6"/>
<feature type="compositionally biased region" description="Basic residues" evidence="1">
    <location>
        <begin position="53"/>
        <end position="68"/>
    </location>
</feature>
<accession>A0A6J8AAG6</accession>
<dbReference type="EMBL" id="CACVKT020000784">
    <property type="protein sequence ID" value="CAC5362982.1"/>
    <property type="molecule type" value="Genomic_DNA"/>
</dbReference>
<feature type="region of interest" description="Disordered" evidence="1">
    <location>
        <begin position="39"/>
        <end position="70"/>
    </location>
</feature>
<dbReference type="Proteomes" id="UP000507470">
    <property type="component" value="Unassembled WGS sequence"/>
</dbReference>
<evidence type="ECO:0000256" key="1">
    <source>
        <dbReference type="SAM" id="MobiDB-lite"/>
    </source>
</evidence>
<proteinExistence type="predicted"/>
<gene>
    <name evidence="2" type="ORF">MCOR_4561</name>
</gene>